<dbReference type="EMBL" id="BPWL01000002">
    <property type="protein sequence ID" value="GJJ07041.1"/>
    <property type="molecule type" value="Genomic_DNA"/>
</dbReference>
<proteinExistence type="predicted"/>
<dbReference type="AlphaFoldDB" id="A0AAV5A3A5"/>
<evidence type="ECO:0000313" key="1">
    <source>
        <dbReference type="EMBL" id="GJJ07041.1"/>
    </source>
</evidence>
<dbReference type="Proteomes" id="UP001050691">
    <property type="component" value="Unassembled WGS sequence"/>
</dbReference>
<protein>
    <submittedName>
        <fullName evidence="1">Uncharacterized protein</fullName>
    </submittedName>
</protein>
<sequence>MYAPVGKRWTLATIWWWGGWAEGKHHDTLIRYLLDELHYYEEGHGDALRPIKTENHISFMGEHCNGQPVTVADMKTILTSIQGTIMTQVVEDVTSIISKALQDDSHF</sequence>
<reference evidence="1" key="1">
    <citation type="submission" date="2021-10" db="EMBL/GenBank/DDBJ databases">
        <title>De novo Genome Assembly of Clathrus columnatus (Basidiomycota, Fungi) Using Illumina and Nanopore Sequence Data.</title>
        <authorList>
            <person name="Ogiso-Tanaka E."/>
            <person name="Itagaki H."/>
            <person name="Hosoya T."/>
            <person name="Hosaka K."/>
        </authorList>
    </citation>
    <scope>NUCLEOTIDE SEQUENCE</scope>
    <source>
        <strain evidence="1">MO-923</strain>
    </source>
</reference>
<gene>
    <name evidence="1" type="ORF">Clacol_001239</name>
</gene>
<organism evidence="1 2">
    <name type="scientific">Clathrus columnatus</name>
    <dbReference type="NCBI Taxonomy" id="1419009"/>
    <lineage>
        <taxon>Eukaryota</taxon>
        <taxon>Fungi</taxon>
        <taxon>Dikarya</taxon>
        <taxon>Basidiomycota</taxon>
        <taxon>Agaricomycotina</taxon>
        <taxon>Agaricomycetes</taxon>
        <taxon>Phallomycetidae</taxon>
        <taxon>Phallales</taxon>
        <taxon>Clathraceae</taxon>
        <taxon>Clathrus</taxon>
    </lineage>
</organism>
<accession>A0AAV5A3A5</accession>
<name>A0AAV5A3A5_9AGAM</name>
<evidence type="ECO:0000313" key="2">
    <source>
        <dbReference type="Proteomes" id="UP001050691"/>
    </source>
</evidence>
<comment type="caution">
    <text evidence="1">The sequence shown here is derived from an EMBL/GenBank/DDBJ whole genome shotgun (WGS) entry which is preliminary data.</text>
</comment>
<keyword evidence="2" id="KW-1185">Reference proteome</keyword>